<proteinExistence type="predicted"/>
<dbReference type="OrthoDB" id="6507858at2759"/>
<evidence type="ECO:0000313" key="1">
    <source>
        <dbReference type="EMBL" id="VDL91438.1"/>
    </source>
</evidence>
<dbReference type="EMBL" id="UYSU01033098">
    <property type="protein sequence ID" value="VDL91438.1"/>
    <property type="molecule type" value="Genomic_DNA"/>
</dbReference>
<reference evidence="1 2" key="2">
    <citation type="submission" date="2018-11" db="EMBL/GenBank/DDBJ databases">
        <authorList>
            <consortium name="Pathogen Informatics"/>
        </authorList>
    </citation>
    <scope>NUCLEOTIDE SEQUENCE [LARGE SCALE GENOMIC DNA]</scope>
    <source>
        <strain evidence="1 2">NST_G2</strain>
    </source>
</reference>
<evidence type="ECO:0000313" key="2">
    <source>
        <dbReference type="Proteomes" id="UP000275846"/>
    </source>
</evidence>
<protein>
    <submittedName>
        <fullName evidence="3">Reverse transcriptase domain-containing protein</fullName>
    </submittedName>
</protein>
<keyword evidence="2" id="KW-1185">Reference proteome</keyword>
<name>A0A183SLF5_SCHSO</name>
<evidence type="ECO:0000313" key="3">
    <source>
        <dbReference type="WBParaSite" id="SSLN_0000521601-mRNA-1"/>
    </source>
</evidence>
<dbReference type="Proteomes" id="UP000275846">
    <property type="component" value="Unassembled WGS sequence"/>
</dbReference>
<gene>
    <name evidence="1" type="ORF">SSLN_LOCUS5053</name>
</gene>
<sequence length="546" mass="61953">MASFDLEKDKGYDDLHSVNHQRFLYKLNRIGVRGKLLKWIEIFLIGRSQIVRLGDQQSAEVAVESGVAQGSVLDPILILICIYDCLTGLAWDTAMLDDDIKLWKVIQSADDEENRQANLHRLEEWSKNWLLPFNATKFNILRFGRTSSGHQRIYYLDDTPLSDVEAQKDLDMAIPVSLVSVGPIISIKMSSRFATTHEASQDGPRFLVGSVASHDLGSFNDNGLLLMCTYAECHLLLNKTSFAFRRGRRPRGYTLSRGAGIYWTMFSSGGDIESRNQINEKLENLHSPDNSVTVKVPWCQLRNVIQSTTLEVVGRARCQHKVCFHDTDADNSNLLDEKNGLHKAYMDFRTDATKSAFFRCLGLAQQRLREIQDTRMIRKTDEFQGKITILKRWAEYFRNFHTCLSAISNVAIDRLPQVDTNNALDLPPSLLKTIRAVQQICSGKVPGSGAILPEVYKHGGPRLMAESRPLFQEMWCQGQVPQDSKDATIVHLYKRKGNLLLCDNHRCISLLNIAKKIFARMLLNPSQTLWLNRVMSILKKVVKQAV</sequence>
<dbReference type="AlphaFoldDB" id="A0A183SLF5"/>
<reference evidence="3" key="1">
    <citation type="submission" date="2016-06" db="UniProtKB">
        <authorList>
            <consortium name="WormBaseParasite"/>
        </authorList>
    </citation>
    <scope>IDENTIFICATION</scope>
</reference>
<accession>A0A183SLF5</accession>
<dbReference type="PANTHER" id="PTHR33332">
    <property type="entry name" value="REVERSE TRANSCRIPTASE DOMAIN-CONTAINING PROTEIN"/>
    <property type="match status" value="1"/>
</dbReference>
<organism evidence="3">
    <name type="scientific">Schistocephalus solidus</name>
    <name type="common">Tapeworm</name>
    <dbReference type="NCBI Taxonomy" id="70667"/>
    <lineage>
        <taxon>Eukaryota</taxon>
        <taxon>Metazoa</taxon>
        <taxon>Spiralia</taxon>
        <taxon>Lophotrochozoa</taxon>
        <taxon>Platyhelminthes</taxon>
        <taxon>Cestoda</taxon>
        <taxon>Eucestoda</taxon>
        <taxon>Diphyllobothriidea</taxon>
        <taxon>Diphyllobothriidae</taxon>
        <taxon>Schistocephalus</taxon>
    </lineage>
</organism>
<dbReference type="WBParaSite" id="SSLN_0000521601-mRNA-1">
    <property type="protein sequence ID" value="SSLN_0000521601-mRNA-1"/>
    <property type="gene ID" value="SSLN_0000521601"/>
</dbReference>